<dbReference type="InterPro" id="IPR040371">
    <property type="entry name" value="RMC1"/>
</dbReference>
<dbReference type="Proteomes" id="UP000294530">
    <property type="component" value="Unassembled WGS sequence"/>
</dbReference>
<dbReference type="Pfam" id="PF21029">
    <property type="entry name" value="RMC1_N"/>
    <property type="match status" value="1"/>
</dbReference>
<reference evidence="3 4" key="1">
    <citation type="journal article" date="2021" name="Genome Biol.">
        <title>AFLAP: assembly-free linkage analysis pipeline using k-mers from genome sequencing data.</title>
        <authorList>
            <person name="Fletcher K."/>
            <person name="Zhang L."/>
            <person name="Gil J."/>
            <person name="Han R."/>
            <person name="Cavanaugh K."/>
            <person name="Michelmore R."/>
        </authorList>
    </citation>
    <scope>NUCLEOTIDE SEQUENCE [LARGE SCALE GENOMIC DNA]</scope>
    <source>
        <strain evidence="3 4">SF5</strain>
    </source>
</reference>
<proteinExistence type="predicted"/>
<dbReference type="EMBL" id="SHOA02000036">
    <property type="protein sequence ID" value="TDH72804.1"/>
    <property type="molecule type" value="Genomic_DNA"/>
</dbReference>
<organism evidence="3 4">
    <name type="scientific">Bremia lactucae</name>
    <name type="common">Lettuce downy mildew</name>
    <dbReference type="NCBI Taxonomy" id="4779"/>
    <lineage>
        <taxon>Eukaryota</taxon>
        <taxon>Sar</taxon>
        <taxon>Stramenopiles</taxon>
        <taxon>Oomycota</taxon>
        <taxon>Peronosporomycetes</taxon>
        <taxon>Peronosporales</taxon>
        <taxon>Peronosporaceae</taxon>
        <taxon>Bremia</taxon>
    </lineage>
</organism>
<dbReference type="RefSeq" id="XP_067822303.1">
    <property type="nucleotide sequence ID" value="XM_067963549.1"/>
</dbReference>
<dbReference type="PANTHER" id="PTHR12897">
    <property type="entry name" value="COLON CANCER-ASSOCIATED PROTEIN MIC1"/>
    <property type="match status" value="1"/>
</dbReference>
<gene>
    <name evidence="3" type="ORF">CCR75_005468</name>
</gene>
<sequence>MSDGHLYLSAHSGITYVSNNYFAWYDATHQSVLLLSRHSFRLQKYPLDTTMESTSSATVVFSPPDNLMTIYDFSEPGSSKIEESKVQEDVMHIKLLQLSADGQFLAIQRSDIEVQILHCATRTSYWILCTTQVGNKILHGGLIWSTRIARSRRSQDLILVTKLGLEHHRVSSERRKCALRKTVALFTHNFWYQASEGVLLVSSGSKATKVVPFLLYGANVEKLPMLVFSKSVSKPDLNLVTLYGGTYLVYIDTNSTKLLLYLVGPTMVTCVRSLNVMLPPRTALEFSVVDNLLVCHSLEFEVSVFFDIKCDENPSDPFSAPLPISMRPPGHKGDRLPLKATRWQFIAPNLVQQSILVNMCEHVEFRKLQLNLNEVYKTCERHRDIVPFLLRREDHKAAMLLVFKLVRRSIVGHQNFVSTIEELLNAAQIAVNIKRHNILQFLNVPRRILQDVQRDVITGESEKLLIMGETACKKYKPYALSAENFFFNHQSELYCDVWSDIIQDAYYVEGNCNLGGYIVEFTKSLRENNVPVDKITYLALAEYFIVAGEPSKLYQFLHYHVLEDFVELAELLVRNGQKHQDLMQMGLDMYFRLQELKPLLRTLLDLGQIRQATECAWKNKDLASCNASNISGSSFFNSLIQSVVLSNPARSSLQVWDPAALQRSSTTSLSPLASSAIFPFPDSLLLPSSRTKLRLAYGFATE</sequence>
<feature type="domain" description="Regulator of MON1-CCZ1 complex N-terminal" evidence="2">
    <location>
        <begin position="88"/>
        <end position="175"/>
    </location>
</feature>
<dbReference type="Pfam" id="PF07035">
    <property type="entry name" value="RMC1_C"/>
    <property type="match status" value="1"/>
</dbReference>
<comment type="caution">
    <text evidence="3">The sequence shown here is derived from an EMBL/GenBank/DDBJ whole genome shotgun (WGS) entry which is preliminary data.</text>
</comment>
<dbReference type="InterPro" id="IPR049040">
    <property type="entry name" value="RMC1_N"/>
</dbReference>
<dbReference type="KEGG" id="blac:94349220"/>
<dbReference type="GeneID" id="94349220"/>
<dbReference type="AlphaFoldDB" id="A0A976NYM7"/>
<protein>
    <recommendedName>
        <fullName evidence="5">Mic1 domain-containing protein</fullName>
    </recommendedName>
</protein>
<dbReference type="GO" id="GO:0031902">
    <property type="term" value="C:late endosome membrane"/>
    <property type="evidence" value="ECO:0007669"/>
    <property type="project" value="TreeGrafter"/>
</dbReference>
<dbReference type="GO" id="GO:0005765">
    <property type="term" value="C:lysosomal membrane"/>
    <property type="evidence" value="ECO:0007669"/>
    <property type="project" value="TreeGrafter"/>
</dbReference>
<feature type="domain" description="Mic1" evidence="1">
    <location>
        <begin position="450"/>
        <end position="628"/>
    </location>
</feature>
<evidence type="ECO:0000313" key="4">
    <source>
        <dbReference type="Proteomes" id="UP000294530"/>
    </source>
</evidence>
<name>A0A976NYM7_BRELC</name>
<accession>A0A976NYM7</accession>
<evidence type="ECO:0000259" key="2">
    <source>
        <dbReference type="Pfam" id="PF21029"/>
    </source>
</evidence>
<dbReference type="GO" id="GO:0035658">
    <property type="term" value="C:Mon1-Ccz1 complex"/>
    <property type="evidence" value="ECO:0007669"/>
    <property type="project" value="InterPro"/>
</dbReference>
<evidence type="ECO:0000259" key="1">
    <source>
        <dbReference type="Pfam" id="PF07035"/>
    </source>
</evidence>
<dbReference type="OrthoDB" id="26384at2759"/>
<keyword evidence="4" id="KW-1185">Reference proteome</keyword>
<evidence type="ECO:0000313" key="3">
    <source>
        <dbReference type="EMBL" id="TDH72804.1"/>
    </source>
</evidence>
<dbReference type="PANTHER" id="PTHR12897:SF4">
    <property type="entry name" value="REGULATOR OF MON1-CCZ1 COMPLEX"/>
    <property type="match status" value="1"/>
</dbReference>
<dbReference type="GO" id="GO:0010506">
    <property type="term" value="P:regulation of autophagy"/>
    <property type="evidence" value="ECO:0007669"/>
    <property type="project" value="InterPro"/>
</dbReference>
<dbReference type="InterPro" id="IPR009755">
    <property type="entry name" value="RMC1_C"/>
</dbReference>
<evidence type="ECO:0008006" key="5">
    <source>
        <dbReference type="Google" id="ProtNLM"/>
    </source>
</evidence>